<evidence type="ECO:0000313" key="3">
    <source>
        <dbReference type="Proteomes" id="UP000288805"/>
    </source>
</evidence>
<reference evidence="2 3" key="1">
    <citation type="journal article" date="2018" name="PLoS Genet.">
        <title>Population sequencing reveals clonal diversity and ancestral inbreeding in the grapevine cultivar Chardonnay.</title>
        <authorList>
            <person name="Roach M.J."/>
            <person name="Johnson D.L."/>
            <person name="Bohlmann J."/>
            <person name="van Vuuren H.J."/>
            <person name="Jones S.J."/>
            <person name="Pretorius I.S."/>
            <person name="Schmidt S.A."/>
            <person name="Borneman A.R."/>
        </authorList>
    </citation>
    <scope>NUCLEOTIDE SEQUENCE [LARGE SCALE GENOMIC DNA]</scope>
    <source>
        <strain evidence="3">cv. Chardonnay</strain>
        <tissue evidence="2">Leaf</tissue>
    </source>
</reference>
<comment type="caution">
    <text evidence="2">The sequence shown here is derived from an EMBL/GenBank/DDBJ whole genome shotgun (WGS) entry which is preliminary data.</text>
</comment>
<dbReference type="AlphaFoldDB" id="A0A438GE04"/>
<accession>A0A438GE04</accession>
<feature type="region of interest" description="Disordered" evidence="1">
    <location>
        <begin position="1"/>
        <end position="22"/>
    </location>
</feature>
<evidence type="ECO:0000313" key="2">
    <source>
        <dbReference type="EMBL" id="RVW70439.1"/>
    </source>
</evidence>
<sequence length="58" mass="6345">MFRQRGFEGGINPGSPSSTASRNCRSLVVGRCSSLPFVLSETLDPIKRKPTLHILSSR</sequence>
<evidence type="ECO:0000256" key="1">
    <source>
        <dbReference type="SAM" id="MobiDB-lite"/>
    </source>
</evidence>
<gene>
    <name evidence="2" type="ORF">CK203_056677</name>
</gene>
<organism evidence="2 3">
    <name type="scientific">Vitis vinifera</name>
    <name type="common">Grape</name>
    <dbReference type="NCBI Taxonomy" id="29760"/>
    <lineage>
        <taxon>Eukaryota</taxon>
        <taxon>Viridiplantae</taxon>
        <taxon>Streptophyta</taxon>
        <taxon>Embryophyta</taxon>
        <taxon>Tracheophyta</taxon>
        <taxon>Spermatophyta</taxon>
        <taxon>Magnoliopsida</taxon>
        <taxon>eudicotyledons</taxon>
        <taxon>Gunneridae</taxon>
        <taxon>Pentapetalae</taxon>
        <taxon>rosids</taxon>
        <taxon>Vitales</taxon>
        <taxon>Vitaceae</taxon>
        <taxon>Viteae</taxon>
        <taxon>Vitis</taxon>
    </lineage>
</organism>
<proteinExistence type="predicted"/>
<dbReference type="Proteomes" id="UP000288805">
    <property type="component" value="Unassembled WGS sequence"/>
</dbReference>
<name>A0A438GE04_VITVI</name>
<dbReference type="EMBL" id="QGNW01000465">
    <property type="protein sequence ID" value="RVW70439.1"/>
    <property type="molecule type" value="Genomic_DNA"/>
</dbReference>
<protein>
    <submittedName>
        <fullName evidence="2">Uncharacterized protein</fullName>
    </submittedName>
</protein>